<dbReference type="SUPFAM" id="SSF51735">
    <property type="entry name" value="NAD(P)-binding Rossmann-fold domains"/>
    <property type="match status" value="1"/>
</dbReference>
<sequence>MPAAAASNDDDDDDHGLGILEFFHGKNIFITGATGLLGKALIEKLLRSTSVGKIYLLIKAEDKDAAVDRLRKEEKLIPVVGNVCDPNLGMDLNSSRAIMKDVDVIIESAASTTLNDRYDFLLDINVNAPQRLMRFAKTCKNLKLFVHMSTAYVNGRKEGLILEKPLIMGENGRKVEIDDDDEMSSSSSSCCSFSRVDLADEISLAMKSLSWQGASHHQDYHVTKNLKRLGLERANNFGWYNAYHMSKAMGEMVLNEIREEIPLLIIRPTVIESSYKQPFPGWIQGNRMFDPVIISYGKGQLPAYLADPQVHMDIIPVDMVVNSTIAAIAKHGTSYKPELNVYHIASGVVNPLRFCDFFEILHDYFNSTPLLNIKNIGKMKCFSNINDLSKYTRDAILLSNEMGDAIDDEKMLRKLQSKAKAKVAYAEQLCKMYEFIGFIKGSNVNSGQLFALAIADLRNSLGISALHSSASLGFSLFFDDLMDKDNTKKWFEEVVPQLANLLLRLPTLLETHYENAGLMGMETGLRLLDTQQSGMVLLSQDLIAALLVCALFCLFPTTNRGAKHLPTINFDTLFLRLVHVLFSDFRSLYEHYDVKQEHKIKCILHYFERTCSEMPMGNVSFERKVLPLRNSKSNIVYPEADFWSKSTVSLCRLEAWASGLIEDQPAEALEVNFANKNIGGGALRHGCVQEEIRCMINPELIVAMLFLPSMADNEAIEIVGAERFSNYSGYAASFRFCGDYVDTKSVDTMGRRRTRIIAIDALSRPGKRQYTVECLLRETNKAFCGFFDQHKSQQYQKQFGENGLKWFLAPEPDQVGRMEPERSKNNLLTTDHPSASSQADKQTSYEVTKNNEGLVLRYKEYEGEIGVATGNWGCGAFGGDPEVKAIIQWLAASQALRPFVLYYTFNLEALQKLDLVVQWILSQGWTVGEVWNILVEYSTQRLKRQTNIGFFNWLLPSLYDVDPMILDVAHSI</sequence>
<feature type="binding site" evidence="4">
    <location>
        <position position="730"/>
    </location>
    <ligand>
        <name>substrate</name>
    </ligand>
</feature>
<dbReference type="GO" id="GO:0005634">
    <property type="term" value="C:nucleus"/>
    <property type="evidence" value="ECO:0007669"/>
    <property type="project" value="TreeGrafter"/>
</dbReference>
<feature type="domain" description="PARG catalytic Macro" evidence="6">
    <location>
        <begin position="641"/>
        <end position="911"/>
    </location>
</feature>
<reference evidence="9" key="1">
    <citation type="submission" date="2020-06" db="EMBL/GenBank/DDBJ databases">
        <authorList>
            <person name="Li T."/>
            <person name="Hu X."/>
            <person name="Zhang T."/>
            <person name="Song X."/>
            <person name="Zhang H."/>
            <person name="Dai N."/>
            <person name="Sheng W."/>
            <person name="Hou X."/>
            <person name="Wei L."/>
        </authorList>
    </citation>
    <scope>NUCLEOTIDE SEQUENCE</scope>
    <source>
        <strain evidence="9">G01</strain>
        <tissue evidence="9">Leaf</tissue>
    </source>
</reference>
<evidence type="ECO:0000256" key="4">
    <source>
        <dbReference type="PIRSR" id="PIRSR607724-2"/>
    </source>
</evidence>
<feature type="binding site" evidence="4">
    <location>
        <position position="675"/>
    </location>
    <ligand>
        <name>substrate</name>
    </ligand>
</feature>
<comment type="caution">
    <text evidence="9">The sequence shown here is derived from an EMBL/GenBank/DDBJ whole genome shotgun (WGS) entry which is preliminary data.</text>
</comment>
<evidence type="ECO:0000313" key="9">
    <source>
        <dbReference type="EMBL" id="KAL0359305.1"/>
    </source>
</evidence>
<accession>A0AAW2PUV3</accession>
<dbReference type="GO" id="GO:0004649">
    <property type="term" value="F:poly(ADP-ribose) glycohydrolase activity"/>
    <property type="evidence" value="ECO:0007669"/>
    <property type="project" value="UniProtKB-EC"/>
</dbReference>
<name>A0AAW2PUV3_9LAMI</name>
<dbReference type="EMBL" id="JACGWK010000004">
    <property type="protein sequence ID" value="KAL0359305.1"/>
    <property type="molecule type" value="Genomic_DNA"/>
</dbReference>
<dbReference type="Pfam" id="PF05028">
    <property type="entry name" value="PARG_cat_C"/>
    <property type="match status" value="1"/>
</dbReference>
<organism evidence="9">
    <name type="scientific">Sesamum angustifolium</name>
    <dbReference type="NCBI Taxonomy" id="2727405"/>
    <lineage>
        <taxon>Eukaryota</taxon>
        <taxon>Viridiplantae</taxon>
        <taxon>Streptophyta</taxon>
        <taxon>Embryophyta</taxon>
        <taxon>Tracheophyta</taxon>
        <taxon>Spermatophyta</taxon>
        <taxon>Magnoliopsida</taxon>
        <taxon>eudicotyledons</taxon>
        <taxon>Gunneridae</taxon>
        <taxon>Pentapetalae</taxon>
        <taxon>asterids</taxon>
        <taxon>lamiids</taxon>
        <taxon>Lamiales</taxon>
        <taxon>Pedaliaceae</taxon>
        <taxon>Sesamum</taxon>
    </lineage>
</organism>
<dbReference type="InterPro" id="IPR048362">
    <property type="entry name" value="PARG_helical"/>
</dbReference>
<dbReference type="GO" id="GO:1990966">
    <property type="term" value="P:ATP generation from poly-ADP-D-ribose"/>
    <property type="evidence" value="ECO:0007669"/>
    <property type="project" value="TreeGrafter"/>
</dbReference>
<evidence type="ECO:0000256" key="5">
    <source>
        <dbReference type="SAM" id="MobiDB-lite"/>
    </source>
</evidence>
<dbReference type="AlphaFoldDB" id="A0AAW2PUV3"/>
<dbReference type="InterPro" id="IPR046372">
    <property type="entry name" value="PARG_cat_C"/>
</dbReference>
<dbReference type="PANTHER" id="PTHR12837:SF0">
    <property type="entry name" value="POLY(ADP-RIBOSE) GLYCOHYDROLASE"/>
    <property type="match status" value="1"/>
</dbReference>
<evidence type="ECO:0000256" key="2">
    <source>
        <dbReference type="ARBA" id="ARBA00012255"/>
    </source>
</evidence>
<feature type="binding site" evidence="4">
    <location>
        <position position="689"/>
    </location>
    <ligand>
        <name>substrate</name>
    </ligand>
</feature>
<dbReference type="GO" id="GO:0006282">
    <property type="term" value="P:regulation of DNA repair"/>
    <property type="evidence" value="ECO:0007669"/>
    <property type="project" value="InterPro"/>
</dbReference>
<dbReference type="GO" id="GO:0005737">
    <property type="term" value="C:cytoplasm"/>
    <property type="evidence" value="ECO:0007669"/>
    <property type="project" value="TreeGrafter"/>
</dbReference>
<feature type="domain" description="PARG helical" evidence="8">
    <location>
        <begin position="482"/>
        <end position="623"/>
    </location>
</feature>
<evidence type="ECO:0000256" key="3">
    <source>
        <dbReference type="ARBA" id="ARBA00022801"/>
    </source>
</evidence>
<proteinExistence type="inferred from homology"/>
<keyword evidence="3" id="KW-0378">Hydrolase</keyword>
<dbReference type="Pfam" id="PF07993">
    <property type="entry name" value="NAD_binding_4"/>
    <property type="match status" value="1"/>
</dbReference>
<dbReference type="InterPro" id="IPR007724">
    <property type="entry name" value="Poly_GlycHdrlase"/>
</dbReference>
<comment type="similarity">
    <text evidence="1">Belongs to the poly(ADP-ribose) glycohydrolase family.</text>
</comment>
<reference evidence="9" key="2">
    <citation type="journal article" date="2024" name="Plant">
        <title>Genomic evolution and insights into agronomic trait innovations of Sesamum species.</title>
        <authorList>
            <person name="Miao H."/>
            <person name="Wang L."/>
            <person name="Qu L."/>
            <person name="Liu H."/>
            <person name="Sun Y."/>
            <person name="Le M."/>
            <person name="Wang Q."/>
            <person name="Wei S."/>
            <person name="Zheng Y."/>
            <person name="Lin W."/>
            <person name="Duan Y."/>
            <person name="Cao H."/>
            <person name="Xiong S."/>
            <person name="Wang X."/>
            <person name="Wei L."/>
            <person name="Li C."/>
            <person name="Ma Q."/>
            <person name="Ju M."/>
            <person name="Zhao R."/>
            <person name="Li G."/>
            <person name="Mu C."/>
            <person name="Tian Q."/>
            <person name="Mei H."/>
            <person name="Zhang T."/>
            <person name="Gao T."/>
            <person name="Zhang H."/>
        </authorList>
    </citation>
    <scope>NUCLEOTIDE SEQUENCE</scope>
    <source>
        <strain evidence="9">G01</strain>
    </source>
</reference>
<dbReference type="Pfam" id="PF20811">
    <property type="entry name" value="PARG_cat_N"/>
    <property type="match status" value="1"/>
</dbReference>
<dbReference type="EC" id="3.2.1.143" evidence="2"/>
<feature type="domain" description="Thioester reductase (TE)" evidence="7">
    <location>
        <begin position="30"/>
        <end position="323"/>
    </location>
</feature>
<evidence type="ECO:0000259" key="6">
    <source>
        <dbReference type="Pfam" id="PF05028"/>
    </source>
</evidence>
<dbReference type="GO" id="GO:0009225">
    <property type="term" value="P:nucleotide-sugar metabolic process"/>
    <property type="evidence" value="ECO:0007669"/>
    <property type="project" value="TreeGrafter"/>
</dbReference>
<evidence type="ECO:0000259" key="7">
    <source>
        <dbReference type="Pfam" id="PF07993"/>
    </source>
</evidence>
<evidence type="ECO:0000259" key="8">
    <source>
        <dbReference type="Pfam" id="PF20811"/>
    </source>
</evidence>
<dbReference type="InterPro" id="IPR013120">
    <property type="entry name" value="FAR_NAD-bd"/>
</dbReference>
<dbReference type="GO" id="GO:0005975">
    <property type="term" value="P:carbohydrate metabolic process"/>
    <property type="evidence" value="ECO:0007669"/>
    <property type="project" value="InterPro"/>
</dbReference>
<dbReference type="CDD" id="cd05236">
    <property type="entry name" value="FAR-N_SDR_e"/>
    <property type="match status" value="1"/>
</dbReference>
<dbReference type="PANTHER" id="PTHR12837">
    <property type="entry name" value="POLY ADP-RIBOSE GLYCOHYDROLASE"/>
    <property type="match status" value="1"/>
</dbReference>
<dbReference type="InterPro" id="IPR036291">
    <property type="entry name" value="NAD(P)-bd_dom_sf"/>
</dbReference>
<evidence type="ECO:0000256" key="1">
    <source>
        <dbReference type="ARBA" id="ARBA00009545"/>
    </source>
</evidence>
<gene>
    <name evidence="9" type="ORF">Sangu_0779900</name>
</gene>
<feature type="compositionally biased region" description="Polar residues" evidence="5">
    <location>
        <begin position="825"/>
        <end position="843"/>
    </location>
</feature>
<protein>
    <recommendedName>
        <fullName evidence="2">poly(ADP-ribose) glycohydrolase</fullName>
        <ecNumber evidence="2">3.2.1.143</ecNumber>
    </recommendedName>
</protein>
<dbReference type="Gene3D" id="3.40.50.720">
    <property type="entry name" value="NAD(P)-binding Rossmann-like Domain"/>
    <property type="match status" value="1"/>
</dbReference>
<feature type="region of interest" description="Disordered" evidence="5">
    <location>
        <begin position="824"/>
        <end position="843"/>
    </location>
</feature>